<name>A0A9X6RK43_HYPEX</name>
<organism evidence="3 4">
    <name type="scientific">Hypsibius exemplaris</name>
    <name type="common">Freshwater tardigrade</name>
    <dbReference type="NCBI Taxonomy" id="2072580"/>
    <lineage>
        <taxon>Eukaryota</taxon>
        <taxon>Metazoa</taxon>
        <taxon>Ecdysozoa</taxon>
        <taxon>Tardigrada</taxon>
        <taxon>Eutardigrada</taxon>
        <taxon>Parachela</taxon>
        <taxon>Hypsibioidea</taxon>
        <taxon>Hypsibiidae</taxon>
        <taxon>Hypsibius</taxon>
    </lineage>
</organism>
<sequence length="677" mass="70834">MGFCRGILKRLSKQASLLLPILEPRSSRLDLCKGAFVKNAIDSASSIERATCSTRKGARNCRFLWVLFKITMDRRAVAAPAQQGAAPKPAGKIVIAPRSKSTAPPRPVNMKPTAAAGNLKPGSVNRSRQPIGKPVDAVCASTGAIPLRTAIVARSQPAAAINPPRINAVRKTVHQRISPAGIDRLVHGQPVRTVKEVANLPAELPPKLAVKRVPLVGKAVANQSAAVSSKAGSVQPPPAPRNHVSLKAALPRFPHPAARAASKSVAPAERPASKPSVPKFGAASKVTAAAAAPRGGPTKPEGKKVAVKRVTPVSSAVVASRPPVVTVAVVELGLPLPAVAATAAASDEPNSPIEPLLVVGAAHETTQTSPSRLPDSSPLVADATIYFDALIEPDTERSSATATVDDLMATSAAGQNTLKVEMSEAAGCDEDAAKPQTEISAIPEAAVAVPSTSAGPTTLDEASGIKSAVRAFCPNRSREEQLRYFHDLINCETAYLTETADKWEEALAAGAATVSGDVVDSSATQPSITDEGTELIHVAVGQARLFRDKKLQQFVGLVECYELERPTKEGPTPTPIDLAGFWEMIFAQVIDIRRRFGTLDQLAANSWIAPEVGVASTSSGVRSKKASATSSRALKPLHNKPKIEGKSNIREAIERARREKANAAAVLVATDASPSKV</sequence>
<evidence type="ECO:0000313" key="3">
    <source>
        <dbReference type="EMBL" id="OWA50674.1"/>
    </source>
</evidence>
<proteinExistence type="inferred from homology"/>
<dbReference type="Pfam" id="PF03359">
    <property type="entry name" value="GKAP"/>
    <property type="match status" value="1"/>
</dbReference>
<dbReference type="AlphaFoldDB" id="A0A9X6RK43"/>
<gene>
    <name evidence="3" type="ORF">BV898_15184</name>
</gene>
<evidence type="ECO:0000313" key="4">
    <source>
        <dbReference type="Proteomes" id="UP000192578"/>
    </source>
</evidence>
<dbReference type="EMBL" id="MTYJ01000199">
    <property type="protein sequence ID" value="OWA50674.1"/>
    <property type="molecule type" value="Genomic_DNA"/>
</dbReference>
<evidence type="ECO:0008006" key="5">
    <source>
        <dbReference type="Google" id="ProtNLM"/>
    </source>
</evidence>
<dbReference type="Proteomes" id="UP000192578">
    <property type="component" value="Unassembled WGS sequence"/>
</dbReference>
<keyword evidence="4" id="KW-1185">Reference proteome</keyword>
<dbReference type="GO" id="GO:0023052">
    <property type="term" value="P:signaling"/>
    <property type="evidence" value="ECO:0007669"/>
    <property type="project" value="InterPro"/>
</dbReference>
<evidence type="ECO:0000256" key="1">
    <source>
        <dbReference type="ARBA" id="ARBA00008839"/>
    </source>
</evidence>
<dbReference type="PANTHER" id="PTHR12353">
    <property type="entry name" value="DISKS LARGE-ASSOCIATED PROTEIN DAP SAP90/PSD-95-ASSOCIATED PROTEIN"/>
    <property type="match status" value="1"/>
</dbReference>
<feature type="region of interest" description="Disordered" evidence="2">
    <location>
        <begin position="256"/>
        <end position="282"/>
    </location>
</feature>
<feature type="region of interest" description="Disordered" evidence="2">
    <location>
        <begin position="619"/>
        <end position="645"/>
    </location>
</feature>
<dbReference type="InterPro" id="IPR005026">
    <property type="entry name" value="SAPAP"/>
</dbReference>
<dbReference type="PANTHER" id="PTHR12353:SF1">
    <property type="entry name" value="DISKS LARGE-ASSOCIATED PROTEIN 5"/>
    <property type="match status" value="1"/>
</dbReference>
<comment type="similarity">
    <text evidence="1">Belongs to the SAPAP family.</text>
</comment>
<evidence type="ECO:0000256" key="2">
    <source>
        <dbReference type="SAM" id="MobiDB-lite"/>
    </source>
</evidence>
<feature type="region of interest" description="Disordered" evidence="2">
    <location>
        <begin position="98"/>
        <end position="130"/>
    </location>
</feature>
<dbReference type="OrthoDB" id="10023951at2759"/>
<accession>A0A9X6RK43</accession>
<reference evidence="4" key="1">
    <citation type="submission" date="2017-01" db="EMBL/GenBank/DDBJ databases">
        <title>Comparative genomics of anhydrobiosis in the tardigrade Hypsibius dujardini.</title>
        <authorList>
            <person name="Yoshida Y."/>
            <person name="Koutsovoulos G."/>
            <person name="Laetsch D."/>
            <person name="Stevens L."/>
            <person name="Kumar S."/>
            <person name="Horikawa D."/>
            <person name="Ishino K."/>
            <person name="Komine S."/>
            <person name="Tomita M."/>
            <person name="Blaxter M."/>
            <person name="Arakawa K."/>
        </authorList>
    </citation>
    <scope>NUCLEOTIDE SEQUENCE [LARGE SCALE GENOMIC DNA]</scope>
    <source>
        <strain evidence="4">Z151</strain>
    </source>
</reference>
<comment type="caution">
    <text evidence="3">The sequence shown here is derived from an EMBL/GenBank/DDBJ whole genome shotgun (WGS) entry which is preliminary data.</text>
</comment>
<protein>
    <recommendedName>
        <fullName evidence="5">Disks large-associated protein 5</fullName>
    </recommendedName>
</protein>
<feature type="compositionally biased region" description="Low complexity" evidence="2">
    <location>
        <begin position="256"/>
        <end position="268"/>
    </location>
</feature>